<feature type="compositionally biased region" description="Polar residues" evidence="1">
    <location>
        <begin position="424"/>
        <end position="478"/>
    </location>
</feature>
<feature type="compositionally biased region" description="Polar residues" evidence="1">
    <location>
        <begin position="381"/>
        <end position="400"/>
    </location>
</feature>
<organism evidence="2 3">
    <name type="scientific">Mojavia pulchra JT2-VF2</name>
    <dbReference type="NCBI Taxonomy" id="287848"/>
    <lineage>
        <taxon>Bacteria</taxon>
        <taxon>Bacillati</taxon>
        <taxon>Cyanobacteriota</taxon>
        <taxon>Cyanophyceae</taxon>
        <taxon>Nostocales</taxon>
        <taxon>Nostocaceae</taxon>
    </lineage>
</organism>
<protein>
    <submittedName>
        <fullName evidence="2">Uncharacterized protein</fullName>
    </submittedName>
</protein>
<dbReference type="AlphaFoldDB" id="A0A951PZ47"/>
<proteinExistence type="predicted"/>
<sequence length="538" mass="57405">MSYVSLLKNLPEILSQPTGIAAIASLGIHGAIALIVPLMPVDSNKSQESASSKTVGVLELSQADQNRLPQIPGTSPAPLQSPVPLESQIPSLNPDTQTAALPPLPAPPAPSQLVLPAIPKALDNYRISSLPQRQPLRIAPRGDFRFDTSGFKAKEKFSSSAPRFSNRDIAIAQTKPLPISKLPVLPEAKIPDGLLNSPSPNLSETTAATTPAITPDVNTTPQNTQLREDASKVAQNEQLVARIRETPQAGDNLLIARESIPQGQVGSTSAIPVELPAIGTEKALAQINSYENLRKAVQQQYPNAAEKAVIRESIVTDKPEQEGLVLGRLVVDPDGKVLDIKFETKLVSPALQLKTREYFNTHPLKGDKQIAHHPFSLEFRNNSDNAVGDTQKSSPVSALTAQPLPNPVVNSNQPLPVSAFTAKPLSNPTVNSNSQSLPAPTNTAKPLSNPVDNSQSLPTPTNTAKPLSNSTVNRNQLTPAPVDGLKPLSAPTPAATAKPLTTLDSNRNQTASSVESGKKLIRQLRELRQQRQGSNQEK</sequence>
<gene>
    <name evidence="2" type="ORF">KME32_13605</name>
</gene>
<feature type="compositionally biased region" description="Low complexity" evidence="1">
    <location>
        <begin position="205"/>
        <end position="215"/>
    </location>
</feature>
<evidence type="ECO:0000256" key="1">
    <source>
        <dbReference type="SAM" id="MobiDB-lite"/>
    </source>
</evidence>
<evidence type="ECO:0000313" key="3">
    <source>
        <dbReference type="Proteomes" id="UP000715781"/>
    </source>
</evidence>
<comment type="caution">
    <text evidence="2">The sequence shown here is derived from an EMBL/GenBank/DDBJ whole genome shotgun (WGS) entry which is preliminary data.</text>
</comment>
<feature type="compositionally biased region" description="Polar residues" evidence="1">
    <location>
        <begin position="88"/>
        <end position="98"/>
    </location>
</feature>
<feature type="region of interest" description="Disordered" evidence="1">
    <location>
        <begin position="195"/>
        <end position="222"/>
    </location>
</feature>
<evidence type="ECO:0000313" key="2">
    <source>
        <dbReference type="EMBL" id="MBW4562162.1"/>
    </source>
</evidence>
<dbReference type="EMBL" id="JAHHHN010000007">
    <property type="protein sequence ID" value="MBW4562162.1"/>
    <property type="molecule type" value="Genomic_DNA"/>
</dbReference>
<feature type="compositionally biased region" description="Polar residues" evidence="1">
    <location>
        <begin position="504"/>
        <end position="515"/>
    </location>
</feature>
<feature type="region of interest" description="Disordered" evidence="1">
    <location>
        <begin position="67"/>
        <end position="107"/>
    </location>
</feature>
<dbReference type="Proteomes" id="UP000715781">
    <property type="component" value="Unassembled WGS sequence"/>
</dbReference>
<feature type="compositionally biased region" description="Low complexity" evidence="1">
    <location>
        <begin position="485"/>
        <end position="503"/>
    </location>
</feature>
<reference evidence="2" key="1">
    <citation type="submission" date="2021-05" db="EMBL/GenBank/DDBJ databases">
        <authorList>
            <person name="Pietrasiak N."/>
            <person name="Ward R."/>
            <person name="Stajich J.E."/>
            <person name="Kurbessoian T."/>
        </authorList>
    </citation>
    <scope>NUCLEOTIDE SEQUENCE</scope>
    <source>
        <strain evidence="2">JT2-VF2</strain>
    </source>
</reference>
<reference evidence="2" key="2">
    <citation type="journal article" date="2022" name="Microbiol. Resour. Announc.">
        <title>Metagenome Sequencing to Explore Phylogenomics of Terrestrial Cyanobacteria.</title>
        <authorList>
            <person name="Ward R.D."/>
            <person name="Stajich J.E."/>
            <person name="Johansen J.R."/>
            <person name="Huntemann M."/>
            <person name="Clum A."/>
            <person name="Foster B."/>
            <person name="Foster B."/>
            <person name="Roux S."/>
            <person name="Palaniappan K."/>
            <person name="Varghese N."/>
            <person name="Mukherjee S."/>
            <person name="Reddy T.B.K."/>
            <person name="Daum C."/>
            <person name="Copeland A."/>
            <person name="Chen I.A."/>
            <person name="Ivanova N.N."/>
            <person name="Kyrpides N.C."/>
            <person name="Shapiro N."/>
            <person name="Eloe-Fadrosh E.A."/>
            <person name="Pietrasiak N."/>
        </authorList>
    </citation>
    <scope>NUCLEOTIDE SEQUENCE</scope>
    <source>
        <strain evidence="2">JT2-VF2</strain>
    </source>
</reference>
<name>A0A951PZ47_9NOST</name>
<feature type="region of interest" description="Disordered" evidence="1">
    <location>
        <begin position="381"/>
        <end position="518"/>
    </location>
</feature>
<accession>A0A951PZ47</accession>